<name>A0ABU8N5J3_9PSEU</name>
<feature type="region of interest" description="Disordered" evidence="1">
    <location>
        <begin position="390"/>
        <end position="429"/>
    </location>
</feature>
<proteinExistence type="predicted"/>
<comment type="caution">
    <text evidence="2">The sequence shown here is derived from an EMBL/GenBank/DDBJ whole genome shotgun (WGS) entry which is preliminary data.</text>
</comment>
<keyword evidence="3" id="KW-1185">Reference proteome</keyword>
<sequence length="429" mass="45257">MRMSRSTLISTSRHRYAPRIDLETGRVVAFVGTPVAAARLDRLDQDAHDALDRDVAEVLACARSAGTASVPIELHVDADTVAHAPQRLRAVWPAMLHGAGRCAGATLVLRPRARSATLDALERGIARIRHDGFGLALPVGGFGIDEIVRLRPDHLLLDDRCVGRCTGRDPAALAALEVAHTLGRAGLARLAADGVRDEAVLRELRRHGVTSATGPILAADQDTAIPAAVTLAPGLGPRLAATAPERSGTEPQPVPAAPAGEPVLADVATPATVLPAEATGEQVRDALTEDPDCAGVLLVDDAGHATGYLDRNRFLLTIAGPYGRAVYAHRPAARLAEPPRVRPCTTPVREAVREQLDGDPRRRYDDTVLAGHDGRHREVARFTDLVRALDPSAPATPPGGVPVPVAAPRGRHRLVDLAPRSPDGPYAPA</sequence>
<dbReference type="Proteomes" id="UP001370100">
    <property type="component" value="Unassembled WGS sequence"/>
</dbReference>
<dbReference type="EMBL" id="JBBEGL010000003">
    <property type="protein sequence ID" value="MEJ2887204.1"/>
    <property type="molecule type" value="Genomic_DNA"/>
</dbReference>
<feature type="region of interest" description="Disordered" evidence="1">
    <location>
        <begin position="238"/>
        <end position="260"/>
    </location>
</feature>
<evidence type="ECO:0000313" key="2">
    <source>
        <dbReference type="EMBL" id="MEJ2887204.1"/>
    </source>
</evidence>
<reference evidence="2 3" key="1">
    <citation type="submission" date="2024-03" db="EMBL/GenBank/DDBJ databases">
        <title>Actinomycetospora sp. OC33-EN06, a novel actinomycete isolated from wild orchid (Aerides multiflora).</title>
        <authorList>
            <person name="Suriyachadkun C."/>
        </authorList>
    </citation>
    <scope>NUCLEOTIDE SEQUENCE [LARGE SCALE GENOMIC DNA]</scope>
    <source>
        <strain evidence="2 3">OC33-EN06</strain>
    </source>
</reference>
<evidence type="ECO:0000256" key="1">
    <source>
        <dbReference type="SAM" id="MobiDB-lite"/>
    </source>
</evidence>
<accession>A0ABU8N5J3</accession>
<protein>
    <recommendedName>
        <fullName evidence="4">EAL domain-containing protein</fullName>
    </recommendedName>
</protein>
<evidence type="ECO:0008006" key="4">
    <source>
        <dbReference type="Google" id="ProtNLM"/>
    </source>
</evidence>
<organism evidence="2 3">
    <name type="scientific">Actinomycetospora aeridis</name>
    <dbReference type="NCBI Taxonomy" id="3129231"/>
    <lineage>
        <taxon>Bacteria</taxon>
        <taxon>Bacillati</taxon>
        <taxon>Actinomycetota</taxon>
        <taxon>Actinomycetes</taxon>
        <taxon>Pseudonocardiales</taxon>
        <taxon>Pseudonocardiaceae</taxon>
        <taxon>Actinomycetospora</taxon>
    </lineage>
</organism>
<evidence type="ECO:0000313" key="3">
    <source>
        <dbReference type="Proteomes" id="UP001370100"/>
    </source>
</evidence>
<gene>
    <name evidence="2" type="ORF">WCD41_12170</name>
</gene>
<dbReference type="RefSeq" id="WP_337713690.1">
    <property type="nucleotide sequence ID" value="NZ_JBBEGL010000003.1"/>
</dbReference>